<dbReference type="Proteomes" id="UP001201873">
    <property type="component" value="Unassembled WGS sequence"/>
</dbReference>
<name>A0ABT0JS67_9ACTN</name>
<proteinExistence type="predicted"/>
<dbReference type="RefSeq" id="WP_248822987.1">
    <property type="nucleotide sequence ID" value="NZ_JALKFT010000001.1"/>
</dbReference>
<protein>
    <submittedName>
        <fullName evidence="2">Uncharacterized protein</fullName>
    </submittedName>
</protein>
<dbReference type="NCBIfam" id="TIGR03917">
    <property type="entry name" value="Frankia_40_dom"/>
    <property type="match status" value="1"/>
</dbReference>
<dbReference type="InterPro" id="IPR023817">
    <property type="entry name" value="Frankia_40_dom"/>
</dbReference>
<comment type="caution">
    <text evidence="2">The sequence shown here is derived from an EMBL/GenBank/DDBJ whole genome shotgun (WGS) entry which is preliminary data.</text>
</comment>
<keyword evidence="3" id="KW-1185">Reference proteome</keyword>
<accession>A0ABT0JS67</accession>
<sequence>MNTLDSDDLLPEPRPGFGGRPPTLAEVVTVDDGPAVRHELTLAPGATAADLTTAMILVPPAASLISHHGDVDVSLVFREPPRSSPEEPTPR</sequence>
<reference evidence="2 3" key="1">
    <citation type="submission" date="2022-04" db="EMBL/GenBank/DDBJ databases">
        <title>Genome diversity in the genus Frankia.</title>
        <authorList>
            <person name="Carlos-Shanley C."/>
            <person name="Hahn D."/>
        </authorList>
    </citation>
    <scope>NUCLEOTIDE SEQUENCE [LARGE SCALE GENOMIC DNA]</scope>
    <source>
        <strain evidence="2 3">Ag45/Mut15</strain>
    </source>
</reference>
<organism evidence="2 3">
    <name type="scientific">Frankia umida</name>
    <dbReference type="NCBI Taxonomy" id="573489"/>
    <lineage>
        <taxon>Bacteria</taxon>
        <taxon>Bacillati</taxon>
        <taxon>Actinomycetota</taxon>
        <taxon>Actinomycetes</taxon>
        <taxon>Frankiales</taxon>
        <taxon>Frankiaceae</taxon>
        <taxon>Frankia</taxon>
    </lineage>
</organism>
<gene>
    <name evidence="2" type="ORF">MXD59_00600</name>
</gene>
<feature type="region of interest" description="Disordered" evidence="1">
    <location>
        <begin position="1"/>
        <end position="22"/>
    </location>
</feature>
<evidence type="ECO:0000313" key="3">
    <source>
        <dbReference type="Proteomes" id="UP001201873"/>
    </source>
</evidence>
<feature type="compositionally biased region" description="Acidic residues" evidence="1">
    <location>
        <begin position="1"/>
        <end position="10"/>
    </location>
</feature>
<evidence type="ECO:0000313" key="2">
    <source>
        <dbReference type="EMBL" id="MCK9874296.1"/>
    </source>
</evidence>
<evidence type="ECO:0000256" key="1">
    <source>
        <dbReference type="SAM" id="MobiDB-lite"/>
    </source>
</evidence>
<dbReference type="EMBL" id="JALKFT010000001">
    <property type="protein sequence ID" value="MCK9874296.1"/>
    <property type="molecule type" value="Genomic_DNA"/>
</dbReference>